<dbReference type="CDD" id="cd07422">
    <property type="entry name" value="MPP_ApaH"/>
    <property type="match status" value="1"/>
</dbReference>
<evidence type="ECO:0000256" key="2">
    <source>
        <dbReference type="ARBA" id="ARBA00005419"/>
    </source>
</evidence>
<comment type="similarity">
    <text evidence="2 5">Belongs to the Ap4A hydrolase family.</text>
</comment>
<dbReference type="GO" id="GO:0008803">
    <property type="term" value="F:bis(5'-nucleosyl)-tetraphosphatase (symmetrical) activity"/>
    <property type="evidence" value="ECO:0007669"/>
    <property type="project" value="UniProtKB-UniRule"/>
</dbReference>
<dbReference type="SUPFAM" id="SSF56300">
    <property type="entry name" value="Metallo-dependent phosphatases"/>
    <property type="match status" value="1"/>
</dbReference>
<evidence type="ECO:0000313" key="8">
    <source>
        <dbReference type="Proteomes" id="UP000005744"/>
    </source>
</evidence>
<evidence type="ECO:0000256" key="5">
    <source>
        <dbReference type="HAMAP-Rule" id="MF_00199"/>
    </source>
</evidence>
<evidence type="ECO:0000259" key="6">
    <source>
        <dbReference type="Pfam" id="PF00149"/>
    </source>
</evidence>
<reference evidence="7 8" key="1">
    <citation type="submission" date="2011-11" db="EMBL/GenBank/DDBJ databases">
        <title>Improved High-Quality Draft sequence of Beggiatoa alba B18lD.</title>
        <authorList>
            <consortium name="US DOE Joint Genome Institute"/>
            <person name="Lucas S."/>
            <person name="Han J."/>
            <person name="Lapidus A."/>
            <person name="Cheng J.-F."/>
            <person name="Goodwin L."/>
            <person name="Pitluck S."/>
            <person name="Peters L."/>
            <person name="Mikhailova N."/>
            <person name="Held B."/>
            <person name="Detter J.C."/>
            <person name="Han C."/>
            <person name="Tapia R."/>
            <person name="Land M."/>
            <person name="Hauser L."/>
            <person name="Kyrpides N."/>
            <person name="Ivanova N."/>
            <person name="Pagani I."/>
            <person name="Samuel K."/>
            <person name="Teske A."/>
            <person name="Mueller J."/>
            <person name="Woyke T."/>
        </authorList>
    </citation>
    <scope>NUCLEOTIDE SEQUENCE [LARGE SCALE GENOMIC DNA]</scope>
    <source>
        <strain evidence="7 8">B18LD</strain>
    </source>
</reference>
<name>I3CHY8_9GAMM</name>
<evidence type="ECO:0000313" key="7">
    <source>
        <dbReference type="EMBL" id="EIJ43231.1"/>
    </source>
</evidence>
<dbReference type="InterPro" id="IPR004617">
    <property type="entry name" value="ApaH"/>
</dbReference>
<protein>
    <recommendedName>
        <fullName evidence="5">Bis(5'-nucleosyl)-tetraphosphatase, symmetrical</fullName>
        <ecNumber evidence="5">3.6.1.41</ecNumber>
    </recommendedName>
    <alternativeName>
        <fullName evidence="5">Ap4A hydrolase</fullName>
    </alternativeName>
    <alternativeName>
        <fullName evidence="5">Diadenosine 5',5'''-P1,P4-tetraphosphate pyrophosphohydrolase</fullName>
    </alternativeName>
    <alternativeName>
        <fullName evidence="5">Diadenosine tetraphosphatase</fullName>
    </alternativeName>
</protein>
<dbReference type="HAMAP" id="MF_00199">
    <property type="entry name" value="ApaH"/>
    <property type="match status" value="1"/>
</dbReference>
<dbReference type="PANTHER" id="PTHR40942:SF4">
    <property type="entry name" value="CYTOCHROME C5"/>
    <property type="match status" value="1"/>
</dbReference>
<dbReference type="STRING" id="395493.BegalDRAFT_2378"/>
<dbReference type="InterPro" id="IPR004843">
    <property type="entry name" value="Calcineurin-like_PHP"/>
</dbReference>
<dbReference type="PIRSF" id="PIRSF000903">
    <property type="entry name" value="B5n-ttraPtase_sm"/>
    <property type="match status" value="1"/>
</dbReference>
<dbReference type="PANTHER" id="PTHR40942">
    <property type="match status" value="1"/>
</dbReference>
<dbReference type="EMBL" id="JH600070">
    <property type="protein sequence ID" value="EIJ43231.1"/>
    <property type="molecule type" value="Genomic_DNA"/>
</dbReference>
<proteinExistence type="inferred from homology"/>
<keyword evidence="8" id="KW-1185">Reference proteome</keyword>
<comment type="function">
    <text evidence="1 5">Hydrolyzes diadenosine 5',5'''-P1,P4-tetraphosphate to yield ADP.</text>
</comment>
<sequence length="280" mass="32095">MSTYAIGDIQGCYQQLQALLALIQFNPEHDKLWFTGDLVNRGPQSLEVLRFVKGLGDKAVTVLGNHDMHLLFIANGHPDRLKAEDTLEPILQAPDRDELLDWLRHSPIMYHDEKLGFSLVHAGLVPQWDLTQARACAQEVEEILRSPHYGEYLHHIHGNKPNQWSDKLKGYDRLRFILSCFTRLRYCNKDGVLNMKKKNAPETNDPHDPDQPWFLIPNRASQDMRIIFGHWATLGLYISDNIFALDTGCLWGGCLTAMRLEDKQLFKLNCPQTRAITPLS</sequence>
<dbReference type="Proteomes" id="UP000005744">
    <property type="component" value="Unassembled WGS sequence"/>
</dbReference>
<accession>I3CHY8</accession>
<evidence type="ECO:0000256" key="3">
    <source>
        <dbReference type="ARBA" id="ARBA00022801"/>
    </source>
</evidence>
<dbReference type="RefSeq" id="WP_002690236.1">
    <property type="nucleotide sequence ID" value="NZ_JH600070.1"/>
</dbReference>
<comment type="catalytic activity">
    <reaction evidence="4 5">
        <text>P(1),P(4)-bis(5'-adenosyl) tetraphosphate + H2O = 2 ADP + 2 H(+)</text>
        <dbReference type="Rhea" id="RHEA:24252"/>
        <dbReference type="ChEBI" id="CHEBI:15377"/>
        <dbReference type="ChEBI" id="CHEBI:15378"/>
        <dbReference type="ChEBI" id="CHEBI:58141"/>
        <dbReference type="ChEBI" id="CHEBI:456216"/>
        <dbReference type="EC" id="3.6.1.41"/>
    </reaction>
</comment>
<dbReference type="Pfam" id="PF00149">
    <property type="entry name" value="Metallophos"/>
    <property type="match status" value="1"/>
</dbReference>
<evidence type="ECO:0000256" key="4">
    <source>
        <dbReference type="ARBA" id="ARBA00049417"/>
    </source>
</evidence>
<dbReference type="AlphaFoldDB" id="I3CHY8"/>
<dbReference type="NCBIfam" id="NF001204">
    <property type="entry name" value="PRK00166.1"/>
    <property type="match status" value="1"/>
</dbReference>
<dbReference type="eggNOG" id="COG0639">
    <property type="taxonomic scope" value="Bacteria"/>
</dbReference>
<dbReference type="InterPro" id="IPR029052">
    <property type="entry name" value="Metallo-depent_PP-like"/>
</dbReference>
<dbReference type="HOGENOM" id="CLU_056184_2_0_6"/>
<evidence type="ECO:0000256" key="1">
    <source>
        <dbReference type="ARBA" id="ARBA00003413"/>
    </source>
</evidence>
<gene>
    <name evidence="5" type="primary">apaH</name>
    <name evidence="7" type="ORF">BegalDRAFT_2378</name>
</gene>
<feature type="domain" description="Calcineurin-like phosphoesterase" evidence="6">
    <location>
        <begin position="2"/>
        <end position="132"/>
    </location>
</feature>
<keyword evidence="3 5" id="KW-0378">Hydrolase</keyword>
<organism evidence="7 8">
    <name type="scientific">Beggiatoa alba B18LD</name>
    <dbReference type="NCBI Taxonomy" id="395493"/>
    <lineage>
        <taxon>Bacteria</taxon>
        <taxon>Pseudomonadati</taxon>
        <taxon>Pseudomonadota</taxon>
        <taxon>Gammaproteobacteria</taxon>
        <taxon>Thiotrichales</taxon>
        <taxon>Thiotrichaceae</taxon>
        <taxon>Beggiatoa</taxon>
    </lineage>
</organism>
<dbReference type="Gene3D" id="3.60.21.10">
    <property type="match status" value="1"/>
</dbReference>
<dbReference type="OrthoDB" id="9807890at2"/>
<dbReference type="EC" id="3.6.1.41" evidence="5"/>
<dbReference type="NCBIfam" id="TIGR00668">
    <property type="entry name" value="apaH"/>
    <property type="match status" value="1"/>
</dbReference>